<keyword evidence="2" id="KW-0175">Coiled coil</keyword>
<dbReference type="Pfam" id="PF00072">
    <property type="entry name" value="Response_reg"/>
    <property type="match status" value="1"/>
</dbReference>
<comment type="caution">
    <text evidence="5">The sequence shown here is derived from an EMBL/GenBank/DDBJ whole genome shotgun (WGS) entry which is preliminary data.</text>
</comment>
<dbReference type="Gene3D" id="2.40.50.1020">
    <property type="entry name" value="LytTr DNA-binding domain"/>
    <property type="match status" value="1"/>
</dbReference>
<dbReference type="GO" id="GO:0000156">
    <property type="term" value="F:phosphorelay response regulator activity"/>
    <property type="evidence" value="ECO:0007669"/>
    <property type="project" value="InterPro"/>
</dbReference>
<proteinExistence type="predicted"/>
<reference evidence="5 6" key="1">
    <citation type="submission" date="2019-04" db="EMBL/GenBank/DDBJ databases">
        <title>Lacinutrix sp. nov., isolated from marine water.</title>
        <authorList>
            <person name="Kim W."/>
        </authorList>
    </citation>
    <scope>NUCLEOTIDE SEQUENCE [LARGE SCALE GENOMIC DNA]</scope>
    <source>
        <strain evidence="5 6">CAU 1491</strain>
    </source>
</reference>
<dbReference type="InterPro" id="IPR011006">
    <property type="entry name" value="CheY-like_superfamily"/>
</dbReference>
<organism evidence="5 6">
    <name type="scientific">Pontimicrobium aquaticum</name>
    <dbReference type="NCBI Taxonomy" id="2565367"/>
    <lineage>
        <taxon>Bacteria</taxon>
        <taxon>Pseudomonadati</taxon>
        <taxon>Bacteroidota</taxon>
        <taxon>Flavobacteriia</taxon>
        <taxon>Flavobacteriales</taxon>
        <taxon>Flavobacteriaceae</taxon>
        <taxon>Pontimicrobium</taxon>
    </lineage>
</organism>
<feature type="modified residue" description="4-aspartylphosphate" evidence="1">
    <location>
        <position position="55"/>
    </location>
</feature>
<dbReference type="EMBL" id="SUPL01000001">
    <property type="protein sequence ID" value="TJY37761.1"/>
    <property type="molecule type" value="Genomic_DNA"/>
</dbReference>
<sequence>MKLRCLIIDDEFLARQRLLKLLEPFKSLSIVGECRNGKDALEKIRIKEPDLIFLDIQMPDIDGFTVYEKLQKKPYVIFTTAYDTYALNAFKINAVDYLLKPFDEDRLTIAIERILEIKKTNKASQLEKNIKKLLQNIEKDSNQFLTQISLPTKGRDFSINIDDVICFKSDGNYVKIITDEKPHLYRTTMNLINDRLDPMQFLRIHRSVIINKFYIEKCKYLSNNEYEFTLKNGIKLTSSRSYKPSIVSYLGTL</sequence>
<dbReference type="InterPro" id="IPR001789">
    <property type="entry name" value="Sig_transdc_resp-reg_receiver"/>
</dbReference>
<keyword evidence="1" id="KW-0597">Phosphoprotein</keyword>
<dbReference type="SUPFAM" id="SSF52172">
    <property type="entry name" value="CheY-like"/>
    <property type="match status" value="1"/>
</dbReference>
<evidence type="ECO:0000256" key="1">
    <source>
        <dbReference type="PROSITE-ProRule" id="PRU00169"/>
    </source>
</evidence>
<dbReference type="Gene3D" id="3.40.50.2300">
    <property type="match status" value="1"/>
</dbReference>
<feature type="domain" description="HTH LytTR-type" evidence="4">
    <location>
        <begin position="148"/>
        <end position="252"/>
    </location>
</feature>
<protein>
    <submittedName>
        <fullName evidence="5">Response regulator transcription factor</fullName>
    </submittedName>
</protein>
<feature type="coiled-coil region" evidence="2">
    <location>
        <begin position="116"/>
        <end position="143"/>
    </location>
</feature>
<dbReference type="PANTHER" id="PTHR37299">
    <property type="entry name" value="TRANSCRIPTIONAL REGULATOR-RELATED"/>
    <property type="match status" value="1"/>
</dbReference>
<evidence type="ECO:0000313" key="5">
    <source>
        <dbReference type="EMBL" id="TJY37761.1"/>
    </source>
</evidence>
<evidence type="ECO:0000313" key="6">
    <source>
        <dbReference type="Proteomes" id="UP000307657"/>
    </source>
</evidence>
<dbReference type="InterPro" id="IPR007492">
    <property type="entry name" value="LytTR_DNA-bd_dom"/>
</dbReference>
<dbReference type="SMART" id="SM00448">
    <property type="entry name" value="REC"/>
    <property type="match status" value="1"/>
</dbReference>
<feature type="domain" description="Response regulatory" evidence="3">
    <location>
        <begin position="4"/>
        <end position="115"/>
    </location>
</feature>
<dbReference type="OrthoDB" id="2168082at2"/>
<gene>
    <name evidence="5" type="ORF">E5167_00475</name>
</gene>
<evidence type="ECO:0000259" key="4">
    <source>
        <dbReference type="PROSITE" id="PS50930"/>
    </source>
</evidence>
<name>A0A4U0F036_9FLAO</name>
<dbReference type="PROSITE" id="PS50930">
    <property type="entry name" value="HTH_LYTTR"/>
    <property type="match status" value="1"/>
</dbReference>
<dbReference type="Proteomes" id="UP000307657">
    <property type="component" value="Unassembled WGS sequence"/>
</dbReference>
<dbReference type="SMART" id="SM00850">
    <property type="entry name" value="LytTR"/>
    <property type="match status" value="1"/>
</dbReference>
<dbReference type="InterPro" id="IPR046947">
    <property type="entry name" value="LytR-like"/>
</dbReference>
<evidence type="ECO:0000259" key="3">
    <source>
        <dbReference type="PROSITE" id="PS50110"/>
    </source>
</evidence>
<dbReference type="GO" id="GO:0003677">
    <property type="term" value="F:DNA binding"/>
    <property type="evidence" value="ECO:0007669"/>
    <property type="project" value="InterPro"/>
</dbReference>
<dbReference type="Pfam" id="PF04397">
    <property type="entry name" value="LytTR"/>
    <property type="match status" value="1"/>
</dbReference>
<dbReference type="PANTHER" id="PTHR37299:SF1">
    <property type="entry name" value="STAGE 0 SPORULATION PROTEIN A HOMOLOG"/>
    <property type="match status" value="1"/>
</dbReference>
<evidence type="ECO:0000256" key="2">
    <source>
        <dbReference type="SAM" id="Coils"/>
    </source>
</evidence>
<dbReference type="AlphaFoldDB" id="A0A4U0F036"/>
<dbReference type="CDD" id="cd17532">
    <property type="entry name" value="REC_LytTR_AlgR-like"/>
    <property type="match status" value="1"/>
</dbReference>
<dbReference type="RefSeq" id="WP_136839923.1">
    <property type="nucleotide sequence ID" value="NZ_SUPL01000001.1"/>
</dbReference>
<dbReference type="PROSITE" id="PS50110">
    <property type="entry name" value="RESPONSE_REGULATORY"/>
    <property type="match status" value="1"/>
</dbReference>
<keyword evidence="6" id="KW-1185">Reference proteome</keyword>
<accession>A0A4U0F036</accession>